<dbReference type="EMBL" id="AP026073">
    <property type="protein sequence ID" value="BDM69482.1"/>
    <property type="molecule type" value="Genomic_DNA"/>
</dbReference>
<dbReference type="InterPro" id="IPR002060">
    <property type="entry name" value="Squ/phyt_synthse"/>
</dbReference>
<dbReference type="Gene3D" id="1.10.600.10">
    <property type="entry name" value="Farnesyl Diphosphate Synthase"/>
    <property type="match status" value="1"/>
</dbReference>
<dbReference type="Proteomes" id="UP001059597">
    <property type="component" value="Chromosome"/>
</dbReference>
<organism evidence="1 2">
    <name type="scientific">Streptomyces nigrescens</name>
    <dbReference type="NCBI Taxonomy" id="1920"/>
    <lineage>
        <taxon>Bacteria</taxon>
        <taxon>Bacillati</taxon>
        <taxon>Actinomycetota</taxon>
        <taxon>Actinomycetes</taxon>
        <taxon>Kitasatosporales</taxon>
        <taxon>Streptomycetaceae</taxon>
        <taxon>Streptomyces</taxon>
    </lineage>
</organism>
<evidence type="ECO:0000313" key="1">
    <source>
        <dbReference type="EMBL" id="BDM69482.1"/>
    </source>
</evidence>
<proteinExistence type="predicted"/>
<sequence>MAGWPVTLDRAGITDPSLRRDYTEQRRLVARFARAEYTAVRLLLPPALVPDVLAATAFMHHTDDRIDQGPVAERAAALAEWDGQVRTALAGGPADEPLLRALRHTVTRHPQLEPYVRAFLAGAAADLDWAGFATERDFQDYIDAYSLPAFMLLTCLLAPETGTEAYVAGCRSFIEAMQRLDFLDDIAEDLPQGRLGIPQDALARHGLTHHDLTEAGPAARTAFAALVPEQLALVRTGLSASCDLVERVAAPGRPLVRALLALQELRVRTVQRKGAALLAGATRPPVAGALGVLAREYRAARNRRLPVRV</sequence>
<accession>A0ABM7ZSY1</accession>
<dbReference type="Pfam" id="PF00494">
    <property type="entry name" value="SQS_PSY"/>
    <property type="match status" value="1"/>
</dbReference>
<evidence type="ECO:0000313" key="2">
    <source>
        <dbReference type="Proteomes" id="UP001059597"/>
    </source>
</evidence>
<protein>
    <submittedName>
        <fullName evidence="1">Phytoene synthase</fullName>
    </submittedName>
</protein>
<dbReference type="InterPro" id="IPR008949">
    <property type="entry name" value="Isoprenoid_synthase_dom_sf"/>
</dbReference>
<dbReference type="RefSeq" id="WP_261953376.1">
    <property type="nucleotide sequence ID" value="NZ_AP026073.1"/>
</dbReference>
<reference evidence="1" key="1">
    <citation type="submission" date="2022-06" db="EMBL/GenBank/DDBJ databases">
        <title>Complete genome sequence of Streptomyces nigrescens HEK616.</title>
        <authorList>
            <person name="Asamizu S."/>
            <person name="Onaka H."/>
        </authorList>
    </citation>
    <scope>NUCLEOTIDE SEQUENCE</scope>
    <source>
        <strain evidence="1">HEK616</strain>
    </source>
</reference>
<keyword evidence="2" id="KW-1185">Reference proteome</keyword>
<dbReference type="SUPFAM" id="SSF48576">
    <property type="entry name" value="Terpenoid synthases"/>
    <property type="match status" value="1"/>
</dbReference>
<name>A0ABM7ZSY1_STRNI</name>
<dbReference type="PANTHER" id="PTHR31480">
    <property type="entry name" value="BIFUNCTIONAL LYCOPENE CYCLASE/PHYTOENE SYNTHASE"/>
    <property type="match status" value="1"/>
</dbReference>
<gene>
    <name evidence="1" type="ORF">HEK616_29690</name>
</gene>